<keyword evidence="6" id="KW-0443">Lipid metabolism</keyword>
<comment type="catalytic activity">
    <reaction evidence="1">
        <text>a 1,2-diacyl-sn-glycero-3-phosphocholine + H2O = a 1,2-diacyl-sn-glycero-3-phosphate + choline + H(+)</text>
        <dbReference type="Rhea" id="RHEA:14445"/>
        <dbReference type="ChEBI" id="CHEBI:15354"/>
        <dbReference type="ChEBI" id="CHEBI:15377"/>
        <dbReference type="ChEBI" id="CHEBI:15378"/>
        <dbReference type="ChEBI" id="CHEBI:57643"/>
        <dbReference type="ChEBI" id="CHEBI:58608"/>
        <dbReference type="EC" id="3.1.4.4"/>
    </reaction>
</comment>
<dbReference type="InterPro" id="IPR025202">
    <property type="entry name" value="PLD-like_dom"/>
</dbReference>
<protein>
    <recommendedName>
        <fullName evidence="2">phospholipase D</fullName>
        <ecNumber evidence="2">3.1.4.4</ecNumber>
    </recommendedName>
</protein>
<dbReference type="Proteomes" id="UP000886998">
    <property type="component" value="Unassembled WGS sequence"/>
</dbReference>
<dbReference type="InterPro" id="IPR015679">
    <property type="entry name" value="PLipase_D_fam"/>
</dbReference>
<sequence>MDSSYPYLMPKAYANMGDNIPSVLSDTIGTIFRAECQVLRSLSHWSGGILETERSIHEAYINVIQDSKYFLYIENQFFITQPSGEKNVFNGIADALYYRILKAYREKAPYHVYVVLPLLPAFEGELGTGTGTCIQAITYWNYKSICRGSTSLYQRLSKIIKDPSLYISFCGLRTYGMLQDKIVTELVYVHSKLLIADDQVAIIGSANINDRSLLGRRDSEMAIIIKDTHFLDKEKGRPHDAGKFCYSLRNAIFREHLGLMSNSEADIPLRDPSSKSFSDGVWMKTAVGNTRIYEEVFHCLPSDKMLSFRDLRDYQMLPTLADSDPEQARRRLKDIRGYLVVFPFFFLCKEKLALTLSTKERYLPISVWT</sequence>
<feature type="domain" description="PLD phosphodiesterase" evidence="7">
    <location>
        <begin position="185"/>
        <end position="212"/>
    </location>
</feature>
<dbReference type="GO" id="GO:0009395">
    <property type="term" value="P:phospholipid catabolic process"/>
    <property type="evidence" value="ECO:0007669"/>
    <property type="project" value="TreeGrafter"/>
</dbReference>
<evidence type="ECO:0000256" key="4">
    <source>
        <dbReference type="ARBA" id="ARBA00022801"/>
    </source>
</evidence>
<keyword evidence="5" id="KW-0442">Lipid degradation</keyword>
<dbReference type="Gene3D" id="3.30.870.10">
    <property type="entry name" value="Endonuclease Chain A"/>
    <property type="match status" value="1"/>
</dbReference>
<evidence type="ECO:0000256" key="1">
    <source>
        <dbReference type="ARBA" id="ARBA00000798"/>
    </source>
</evidence>
<dbReference type="GO" id="GO:0004630">
    <property type="term" value="F:phospholipase D activity"/>
    <property type="evidence" value="ECO:0007669"/>
    <property type="project" value="UniProtKB-EC"/>
</dbReference>
<dbReference type="Pfam" id="PF13091">
    <property type="entry name" value="PLDc_2"/>
    <property type="match status" value="1"/>
</dbReference>
<dbReference type="GO" id="GO:0060627">
    <property type="term" value="P:regulation of vesicle-mediated transport"/>
    <property type="evidence" value="ECO:0007669"/>
    <property type="project" value="TreeGrafter"/>
</dbReference>
<evidence type="ECO:0000256" key="3">
    <source>
        <dbReference type="ARBA" id="ARBA00022737"/>
    </source>
</evidence>
<comment type="caution">
    <text evidence="8">The sequence shown here is derived from an EMBL/GenBank/DDBJ whole genome shotgun (WGS) entry which is preliminary data.</text>
</comment>
<dbReference type="PANTHER" id="PTHR18896:SF76">
    <property type="entry name" value="PHOSPHOLIPASE"/>
    <property type="match status" value="1"/>
</dbReference>
<keyword evidence="9" id="KW-1185">Reference proteome</keyword>
<evidence type="ECO:0000313" key="9">
    <source>
        <dbReference type="Proteomes" id="UP000886998"/>
    </source>
</evidence>
<dbReference type="EMBL" id="BMAV01013823">
    <property type="protein sequence ID" value="GFY61833.1"/>
    <property type="molecule type" value="Genomic_DNA"/>
</dbReference>
<gene>
    <name evidence="8" type="primary">PLD1</name>
    <name evidence="8" type="ORF">TNIN_154021</name>
</gene>
<dbReference type="InterPro" id="IPR001736">
    <property type="entry name" value="PLipase_D/transphosphatidylase"/>
</dbReference>
<dbReference type="PROSITE" id="PS50035">
    <property type="entry name" value="PLD"/>
    <property type="match status" value="1"/>
</dbReference>
<evidence type="ECO:0000256" key="2">
    <source>
        <dbReference type="ARBA" id="ARBA00012027"/>
    </source>
</evidence>
<dbReference type="FunFam" id="3.30.870.10:FF:000011">
    <property type="entry name" value="Phospholipase"/>
    <property type="match status" value="1"/>
</dbReference>
<evidence type="ECO:0000259" key="7">
    <source>
        <dbReference type="PROSITE" id="PS50035"/>
    </source>
</evidence>
<dbReference type="CDD" id="cd09141">
    <property type="entry name" value="PLDc_vPLD1_2_yPLD_like_2"/>
    <property type="match status" value="1"/>
</dbReference>
<dbReference type="AlphaFoldDB" id="A0A8X7CA86"/>
<dbReference type="SUPFAM" id="SSF56024">
    <property type="entry name" value="Phospholipase D/nuclease"/>
    <property type="match status" value="1"/>
</dbReference>
<dbReference type="EC" id="3.1.4.4" evidence="2"/>
<accession>A0A8X7CA86</accession>
<keyword evidence="4" id="KW-0378">Hydrolase</keyword>
<dbReference type="OrthoDB" id="6426969at2759"/>
<dbReference type="SMART" id="SM00155">
    <property type="entry name" value="PLDc"/>
    <property type="match status" value="1"/>
</dbReference>
<evidence type="ECO:0000313" key="8">
    <source>
        <dbReference type="EMBL" id="GFY61833.1"/>
    </source>
</evidence>
<evidence type="ECO:0000256" key="6">
    <source>
        <dbReference type="ARBA" id="ARBA00023098"/>
    </source>
</evidence>
<keyword evidence="3" id="KW-0677">Repeat</keyword>
<dbReference type="PANTHER" id="PTHR18896">
    <property type="entry name" value="PHOSPHOLIPASE D"/>
    <property type="match status" value="1"/>
</dbReference>
<organism evidence="8 9">
    <name type="scientific">Trichonephila inaurata madagascariensis</name>
    <dbReference type="NCBI Taxonomy" id="2747483"/>
    <lineage>
        <taxon>Eukaryota</taxon>
        <taxon>Metazoa</taxon>
        <taxon>Ecdysozoa</taxon>
        <taxon>Arthropoda</taxon>
        <taxon>Chelicerata</taxon>
        <taxon>Arachnida</taxon>
        <taxon>Araneae</taxon>
        <taxon>Araneomorphae</taxon>
        <taxon>Entelegynae</taxon>
        <taxon>Araneoidea</taxon>
        <taxon>Nephilidae</taxon>
        <taxon>Trichonephila</taxon>
        <taxon>Trichonephila inaurata</taxon>
    </lineage>
</organism>
<reference evidence="8" key="1">
    <citation type="submission" date="2020-08" db="EMBL/GenBank/DDBJ databases">
        <title>Multicomponent nature underlies the extraordinary mechanical properties of spider dragline silk.</title>
        <authorList>
            <person name="Kono N."/>
            <person name="Nakamura H."/>
            <person name="Mori M."/>
            <person name="Yoshida Y."/>
            <person name="Ohtoshi R."/>
            <person name="Malay A.D."/>
            <person name="Moran D.A.P."/>
            <person name="Tomita M."/>
            <person name="Numata K."/>
            <person name="Arakawa K."/>
        </authorList>
    </citation>
    <scope>NUCLEOTIDE SEQUENCE</scope>
</reference>
<proteinExistence type="predicted"/>
<evidence type="ECO:0000256" key="5">
    <source>
        <dbReference type="ARBA" id="ARBA00022963"/>
    </source>
</evidence>
<name>A0A8X7CA86_9ARAC</name>